<accession>A0ACC2JE81</accession>
<name>A0ACC2JE81_9PEZI</name>
<sequence length="118" mass="12770">MGHTKLPAGEKPLPVVRDSSGVKRSLALEAIVQGSTEAAASITGLAGGWAWERWLLRCEMEKVAGEGRLWLDAAEVREAGKCLKGVHDVVEEGRSCGAGYRMLNGFARKPRRQGRRVA</sequence>
<proteinExistence type="predicted"/>
<comment type="caution">
    <text evidence="1">The sequence shown here is derived from an EMBL/GenBank/DDBJ whole genome shotgun (WGS) entry which is preliminary data.</text>
</comment>
<dbReference type="EMBL" id="JAPUUL010002230">
    <property type="protein sequence ID" value="KAJ8125679.1"/>
    <property type="molecule type" value="Genomic_DNA"/>
</dbReference>
<evidence type="ECO:0000313" key="1">
    <source>
        <dbReference type="EMBL" id="KAJ8125679.1"/>
    </source>
</evidence>
<organism evidence="1 2">
    <name type="scientific">Lasiodiplodia mahajangana</name>
    <dbReference type="NCBI Taxonomy" id="1108764"/>
    <lineage>
        <taxon>Eukaryota</taxon>
        <taxon>Fungi</taxon>
        <taxon>Dikarya</taxon>
        <taxon>Ascomycota</taxon>
        <taxon>Pezizomycotina</taxon>
        <taxon>Dothideomycetes</taxon>
        <taxon>Dothideomycetes incertae sedis</taxon>
        <taxon>Botryosphaeriales</taxon>
        <taxon>Botryosphaeriaceae</taxon>
        <taxon>Lasiodiplodia</taxon>
    </lineage>
</organism>
<dbReference type="Proteomes" id="UP001153332">
    <property type="component" value="Unassembled WGS sequence"/>
</dbReference>
<keyword evidence="2" id="KW-1185">Reference proteome</keyword>
<evidence type="ECO:0000313" key="2">
    <source>
        <dbReference type="Proteomes" id="UP001153332"/>
    </source>
</evidence>
<protein>
    <submittedName>
        <fullName evidence="1">Uncharacterized protein</fullName>
    </submittedName>
</protein>
<reference evidence="1" key="1">
    <citation type="submission" date="2022-12" db="EMBL/GenBank/DDBJ databases">
        <title>Genome Sequence of Lasiodiplodia mahajangana.</title>
        <authorList>
            <person name="Buettner E."/>
        </authorList>
    </citation>
    <scope>NUCLEOTIDE SEQUENCE</scope>
    <source>
        <strain evidence="1">VT137</strain>
    </source>
</reference>
<gene>
    <name evidence="1" type="ORF">O1611_g7958</name>
</gene>